<dbReference type="HOGENOM" id="CLU_3295293_0_0_6"/>
<name>A4CAF0_9GAMM</name>
<sequence>MCAFAFGFNINNSVSKITAGTSTETSPDGKVVTIPRLLQR</sequence>
<keyword evidence="2" id="KW-1185">Reference proteome</keyword>
<dbReference type="AlphaFoldDB" id="A4CAF0"/>
<accession>A4CAF0</accession>
<reference evidence="1 2" key="1">
    <citation type="submission" date="2006-02" db="EMBL/GenBank/DDBJ databases">
        <authorList>
            <person name="Moran M.A."/>
            <person name="Kjelleberg S."/>
            <person name="Egan S."/>
            <person name="Saunders N."/>
            <person name="Thomas T."/>
            <person name="Ferriera S."/>
            <person name="Johnson J."/>
            <person name="Kravitz S."/>
            <person name="Halpern A."/>
            <person name="Remington K."/>
            <person name="Beeson K."/>
            <person name="Tran B."/>
            <person name="Rogers Y.-H."/>
            <person name="Friedman R."/>
            <person name="Venter J.C."/>
        </authorList>
    </citation>
    <scope>NUCLEOTIDE SEQUENCE [LARGE SCALE GENOMIC DNA]</scope>
    <source>
        <strain evidence="1 2">D2</strain>
    </source>
</reference>
<comment type="caution">
    <text evidence="1">The sequence shown here is derived from an EMBL/GenBank/DDBJ whole genome shotgun (WGS) entry which is preliminary data.</text>
</comment>
<gene>
    <name evidence="1" type="ORF">PTD2_21122</name>
</gene>
<protein>
    <submittedName>
        <fullName evidence="1">Uncharacterized protein</fullName>
    </submittedName>
</protein>
<dbReference type="Proteomes" id="UP000006201">
    <property type="component" value="Unassembled WGS sequence"/>
</dbReference>
<evidence type="ECO:0000313" key="2">
    <source>
        <dbReference type="Proteomes" id="UP000006201"/>
    </source>
</evidence>
<organism evidence="1 2">
    <name type="scientific">Pseudoalteromonas tunicata D2</name>
    <dbReference type="NCBI Taxonomy" id="87626"/>
    <lineage>
        <taxon>Bacteria</taxon>
        <taxon>Pseudomonadati</taxon>
        <taxon>Pseudomonadota</taxon>
        <taxon>Gammaproteobacteria</taxon>
        <taxon>Alteromonadales</taxon>
        <taxon>Pseudoalteromonadaceae</taxon>
        <taxon>Pseudoalteromonas</taxon>
    </lineage>
</organism>
<dbReference type="EMBL" id="AAOH01000004">
    <property type="protein sequence ID" value="EAR28358.1"/>
    <property type="molecule type" value="Genomic_DNA"/>
</dbReference>
<proteinExistence type="predicted"/>
<evidence type="ECO:0000313" key="1">
    <source>
        <dbReference type="EMBL" id="EAR28358.1"/>
    </source>
</evidence>